<protein>
    <submittedName>
        <fullName evidence="1">Uncharacterized protein</fullName>
    </submittedName>
</protein>
<evidence type="ECO:0000313" key="2">
    <source>
        <dbReference type="Proteomes" id="UP000813824"/>
    </source>
</evidence>
<sequence>MSRKRFVVSLADDAHSQKLSDERCQIAFTLTPTEITENTKPYTLYETVHPTVWSIYDCSYGEPQRLDCDVHLGVATVQKTQDNLIIPSLSRFIPPGYYTALTRIHHRIEWCDVARWRSDMPTTVIITNDSKAEQAFALCLAVVEKYEHEPKFVPITLFNKIPHERRVHVKAEFKLHAYWGTGIREMEQIHKGQLEPVLNDNNDPWEILVDELPTMTAFRISRTSSGRIIISQCESEASNAAREMLEDVGKLKEQLNMLQKSVTNALGTDYGAISRLKRGIDQMTKKADDIRVDLDDSTGKVREFDRKVYSIENTVADCQDAISRLRAPASTRSDLAAQVETISKTLHDLSKAQDMTRVHTSIRVMEEKMQGLGDSLSGLPKLHSNVGQLTVKVQTMTEDMASMDTAVANINRRITTVDSTVQEHDTRVAAVEGTLSGMKRTVAEVQNDVDRTASLVGDVSSQLKEKADVESLEKVQEDVKATATSVKEVGKVAEGARTEIDGMTGKLERVEGSMTRVDGRVKGLIARMEGLEAKDTKSDYARVEKSVTDVTRRVGEVEDNVKKLTLTASDVTSNKAELTALRKSLGEVSTMAQNATRAATTLQANMGGMSSDMGLVKRQVMAIEGNVKMVEGSLKAVDLAVQNVEKEFKNMGLKSFIGTRFGWK</sequence>
<dbReference type="Gene3D" id="1.10.287.1490">
    <property type="match status" value="1"/>
</dbReference>
<organism evidence="1 2">
    <name type="scientific">Cristinia sonorae</name>
    <dbReference type="NCBI Taxonomy" id="1940300"/>
    <lineage>
        <taxon>Eukaryota</taxon>
        <taxon>Fungi</taxon>
        <taxon>Dikarya</taxon>
        <taxon>Basidiomycota</taxon>
        <taxon>Agaricomycotina</taxon>
        <taxon>Agaricomycetes</taxon>
        <taxon>Agaricomycetidae</taxon>
        <taxon>Agaricales</taxon>
        <taxon>Pleurotineae</taxon>
        <taxon>Stephanosporaceae</taxon>
        <taxon>Cristinia</taxon>
    </lineage>
</organism>
<dbReference type="SUPFAM" id="SSF57997">
    <property type="entry name" value="Tropomyosin"/>
    <property type="match status" value="1"/>
</dbReference>
<dbReference type="EMBL" id="JAEVFJ010000012">
    <property type="protein sequence ID" value="KAH8101488.1"/>
    <property type="molecule type" value="Genomic_DNA"/>
</dbReference>
<evidence type="ECO:0000313" key="1">
    <source>
        <dbReference type="EMBL" id="KAH8101488.1"/>
    </source>
</evidence>
<accession>A0A8K0XQN2</accession>
<dbReference type="AlphaFoldDB" id="A0A8K0XQN2"/>
<name>A0A8K0XQN2_9AGAR</name>
<keyword evidence="2" id="KW-1185">Reference proteome</keyword>
<comment type="caution">
    <text evidence="1">The sequence shown here is derived from an EMBL/GenBank/DDBJ whole genome shotgun (WGS) entry which is preliminary data.</text>
</comment>
<dbReference type="Proteomes" id="UP000813824">
    <property type="component" value="Unassembled WGS sequence"/>
</dbReference>
<gene>
    <name evidence="1" type="ORF">BXZ70DRAFT_96907</name>
</gene>
<dbReference type="OrthoDB" id="2799783at2759"/>
<reference evidence="1" key="1">
    <citation type="journal article" date="2021" name="New Phytol.">
        <title>Evolutionary innovations through gain and loss of genes in the ectomycorrhizal Boletales.</title>
        <authorList>
            <person name="Wu G."/>
            <person name="Miyauchi S."/>
            <person name="Morin E."/>
            <person name="Kuo A."/>
            <person name="Drula E."/>
            <person name="Varga T."/>
            <person name="Kohler A."/>
            <person name="Feng B."/>
            <person name="Cao Y."/>
            <person name="Lipzen A."/>
            <person name="Daum C."/>
            <person name="Hundley H."/>
            <person name="Pangilinan J."/>
            <person name="Johnson J."/>
            <person name="Barry K."/>
            <person name="LaButti K."/>
            <person name="Ng V."/>
            <person name="Ahrendt S."/>
            <person name="Min B."/>
            <person name="Choi I.G."/>
            <person name="Park H."/>
            <person name="Plett J.M."/>
            <person name="Magnuson J."/>
            <person name="Spatafora J.W."/>
            <person name="Nagy L.G."/>
            <person name="Henrissat B."/>
            <person name="Grigoriev I.V."/>
            <person name="Yang Z.L."/>
            <person name="Xu J."/>
            <person name="Martin F.M."/>
        </authorList>
    </citation>
    <scope>NUCLEOTIDE SEQUENCE</scope>
    <source>
        <strain evidence="1">KKN 215</strain>
    </source>
</reference>
<proteinExistence type="predicted"/>